<organism evidence="2 3">
    <name type="scientific">Digitaria exilis</name>
    <dbReference type="NCBI Taxonomy" id="1010633"/>
    <lineage>
        <taxon>Eukaryota</taxon>
        <taxon>Viridiplantae</taxon>
        <taxon>Streptophyta</taxon>
        <taxon>Embryophyta</taxon>
        <taxon>Tracheophyta</taxon>
        <taxon>Spermatophyta</taxon>
        <taxon>Magnoliopsida</taxon>
        <taxon>Liliopsida</taxon>
        <taxon>Poales</taxon>
        <taxon>Poaceae</taxon>
        <taxon>PACMAD clade</taxon>
        <taxon>Panicoideae</taxon>
        <taxon>Panicodae</taxon>
        <taxon>Paniceae</taxon>
        <taxon>Anthephorinae</taxon>
        <taxon>Digitaria</taxon>
    </lineage>
</organism>
<evidence type="ECO:0000313" key="2">
    <source>
        <dbReference type="EMBL" id="KAF8655657.1"/>
    </source>
</evidence>
<sequence>MVRVSQKVIDHMLKEPPRRPTLPLPVFSDEVLERLNMPGLNAAMARAAAAYKRCVDLDADILRQYRAVGYADVEEPVTDDDEVAASARRTKKKPTTRNKK</sequence>
<evidence type="ECO:0000313" key="3">
    <source>
        <dbReference type="Proteomes" id="UP000636709"/>
    </source>
</evidence>
<dbReference type="EMBL" id="JACEFO010002583">
    <property type="protein sequence ID" value="KAF8655657.1"/>
    <property type="molecule type" value="Genomic_DNA"/>
</dbReference>
<keyword evidence="3" id="KW-1185">Reference proteome</keyword>
<dbReference type="AlphaFoldDB" id="A0A835DZV3"/>
<dbReference type="Proteomes" id="UP000636709">
    <property type="component" value="Unassembled WGS sequence"/>
</dbReference>
<feature type="compositionally biased region" description="Basic residues" evidence="1">
    <location>
        <begin position="88"/>
        <end position="100"/>
    </location>
</feature>
<name>A0A835DZV3_9POAL</name>
<gene>
    <name evidence="2" type="ORF">HU200_060975</name>
</gene>
<comment type="caution">
    <text evidence="2">The sequence shown here is derived from an EMBL/GenBank/DDBJ whole genome shotgun (WGS) entry which is preliminary data.</text>
</comment>
<feature type="region of interest" description="Disordered" evidence="1">
    <location>
        <begin position="78"/>
        <end position="100"/>
    </location>
</feature>
<protein>
    <submittedName>
        <fullName evidence="2">Uncharacterized protein</fullName>
    </submittedName>
</protein>
<evidence type="ECO:0000256" key="1">
    <source>
        <dbReference type="SAM" id="MobiDB-lite"/>
    </source>
</evidence>
<reference evidence="2" key="1">
    <citation type="submission" date="2020-07" db="EMBL/GenBank/DDBJ databases">
        <title>Genome sequence and genetic diversity analysis of an under-domesticated orphan crop, white fonio (Digitaria exilis).</title>
        <authorList>
            <person name="Bennetzen J.L."/>
            <person name="Chen S."/>
            <person name="Ma X."/>
            <person name="Wang X."/>
            <person name="Yssel A.E.J."/>
            <person name="Chaluvadi S.R."/>
            <person name="Johnson M."/>
            <person name="Gangashetty P."/>
            <person name="Hamidou F."/>
            <person name="Sanogo M.D."/>
            <person name="Zwaenepoel A."/>
            <person name="Wallace J."/>
            <person name="Van De Peer Y."/>
            <person name="Van Deynze A."/>
        </authorList>
    </citation>
    <scope>NUCLEOTIDE SEQUENCE</scope>
    <source>
        <tissue evidence="2">Leaves</tissue>
    </source>
</reference>
<proteinExistence type="predicted"/>
<accession>A0A835DZV3</accession>